<dbReference type="Proteomes" id="UP000821853">
    <property type="component" value="Unassembled WGS sequence"/>
</dbReference>
<feature type="region of interest" description="Disordered" evidence="1">
    <location>
        <begin position="423"/>
        <end position="577"/>
    </location>
</feature>
<evidence type="ECO:0000313" key="3">
    <source>
        <dbReference type="Proteomes" id="UP000821853"/>
    </source>
</evidence>
<proteinExistence type="predicted"/>
<feature type="compositionally biased region" description="Polar residues" evidence="1">
    <location>
        <begin position="596"/>
        <end position="612"/>
    </location>
</feature>
<evidence type="ECO:0000313" key="2">
    <source>
        <dbReference type="EMBL" id="KAH9364910.1"/>
    </source>
</evidence>
<feature type="region of interest" description="Disordered" evidence="1">
    <location>
        <begin position="37"/>
        <end position="95"/>
    </location>
</feature>
<name>A0A9J6FF29_HAELO</name>
<evidence type="ECO:0008006" key="4">
    <source>
        <dbReference type="Google" id="ProtNLM"/>
    </source>
</evidence>
<keyword evidence="3" id="KW-1185">Reference proteome</keyword>
<feature type="compositionally biased region" description="Basic and acidic residues" evidence="1">
    <location>
        <begin position="42"/>
        <end position="53"/>
    </location>
</feature>
<feature type="compositionally biased region" description="Basic and acidic residues" evidence="1">
    <location>
        <begin position="649"/>
        <end position="658"/>
    </location>
</feature>
<accession>A0A9J6FF29</accession>
<feature type="compositionally biased region" description="Basic and acidic residues" evidence="1">
    <location>
        <begin position="547"/>
        <end position="577"/>
    </location>
</feature>
<organism evidence="2 3">
    <name type="scientific">Haemaphysalis longicornis</name>
    <name type="common">Bush tick</name>
    <dbReference type="NCBI Taxonomy" id="44386"/>
    <lineage>
        <taxon>Eukaryota</taxon>
        <taxon>Metazoa</taxon>
        <taxon>Ecdysozoa</taxon>
        <taxon>Arthropoda</taxon>
        <taxon>Chelicerata</taxon>
        <taxon>Arachnida</taxon>
        <taxon>Acari</taxon>
        <taxon>Parasitiformes</taxon>
        <taxon>Ixodida</taxon>
        <taxon>Ixodoidea</taxon>
        <taxon>Ixodidae</taxon>
        <taxon>Haemaphysalinae</taxon>
        <taxon>Haemaphysalis</taxon>
    </lineage>
</organism>
<protein>
    <recommendedName>
        <fullName evidence="4">CCHC-type domain-containing protein</fullName>
    </recommendedName>
</protein>
<feature type="compositionally biased region" description="Basic residues" evidence="1">
    <location>
        <begin position="622"/>
        <end position="646"/>
    </location>
</feature>
<dbReference type="AlphaFoldDB" id="A0A9J6FF29"/>
<feature type="compositionally biased region" description="Basic and acidic residues" evidence="1">
    <location>
        <begin position="452"/>
        <end position="466"/>
    </location>
</feature>
<reference evidence="2 3" key="1">
    <citation type="journal article" date="2020" name="Cell">
        <title>Large-Scale Comparative Analyses of Tick Genomes Elucidate Their Genetic Diversity and Vector Capacities.</title>
        <authorList>
            <consortium name="Tick Genome and Microbiome Consortium (TIGMIC)"/>
            <person name="Jia N."/>
            <person name="Wang J."/>
            <person name="Shi W."/>
            <person name="Du L."/>
            <person name="Sun Y."/>
            <person name="Zhan W."/>
            <person name="Jiang J.F."/>
            <person name="Wang Q."/>
            <person name="Zhang B."/>
            <person name="Ji P."/>
            <person name="Bell-Sakyi L."/>
            <person name="Cui X.M."/>
            <person name="Yuan T.T."/>
            <person name="Jiang B.G."/>
            <person name="Yang W.F."/>
            <person name="Lam T.T."/>
            <person name="Chang Q.C."/>
            <person name="Ding S.J."/>
            <person name="Wang X.J."/>
            <person name="Zhu J.G."/>
            <person name="Ruan X.D."/>
            <person name="Zhao L."/>
            <person name="Wei J.T."/>
            <person name="Ye R.Z."/>
            <person name="Que T.C."/>
            <person name="Du C.H."/>
            <person name="Zhou Y.H."/>
            <person name="Cheng J.X."/>
            <person name="Dai P.F."/>
            <person name="Guo W.B."/>
            <person name="Han X.H."/>
            <person name="Huang E.J."/>
            <person name="Li L.F."/>
            <person name="Wei W."/>
            <person name="Gao Y.C."/>
            <person name="Liu J.Z."/>
            <person name="Shao H.Z."/>
            <person name="Wang X."/>
            <person name="Wang C.C."/>
            <person name="Yang T.C."/>
            <person name="Huo Q.B."/>
            <person name="Li W."/>
            <person name="Chen H.Y."/>
            <person name="Chen S.E."/>
            <person name="Zhou L.G."/>
            <person name="Ni X.B."/>
            <person name="Tian J.H."/>
            <person name="Sheng Y."/>
            <person name="Liu T."/>
            <person name="Pan Y.S."/>
            <person name="Xia L.Y."/>
            <person name="Li J."/>
            <person name="Zhao F."/>
            <person name="Cao W.C."/>
        </authorList>
    </citation>
    <scope>NUCLEOTIDE SEQUENCE [LARGE SCALE GENOMIC DNA]</scope>
    <source>
        <strain evidence="2">HaeL-2018</strain>
    </source>
</reference>
<dbReference type="EMBL" id="JABSTR010000003">
    <property type="protein sequence ID" value="KAH9364910.1"/>
    <property type="molecule type" value="Genomic_DNA"/>
</dbReference>
<dbReference type="OrthoDB" id="427960at2759"/>
<feature type="region of interest" description="Disordered" evidence="1">
    <location>
        <begin position="596"/>
        <end position="706"/>
    </location>
</feature>
<gene>
    <name evidence="2" type="ORF">HPB48_003558</name>
</gene>
<dbReference type="VEuPathDB" id="VectorBase:HLOH_065190"/>
<evidence type="ECO:0000256" key="1">
    <source>
        <dbReference type="SAM" id="MobiDB-lite"/>
    </source>
</evidence>
<comment type="caution">
    <text evidence="2">The sequence shown here is derived from an EMBL/GenBank/DDBJ whole genome shotgun (WGS) entry which is preliminary data.</text>
</comment>
<feature type="compositionally biased region" description="Low complexity" evidence="1">
    <location>
        <begin position="436"/>
        <end position="450"/>
    </location>
</feature>
<feature type="compositionally biased region" description="Low complexity" evidence="1">
    <location>
        <begin position="78"/>
        <end position="89"/>
    </location>
</feature>
<feature type="compositionally biased region" description="Basic residues" evidence="1">
    <location>
        <begin position="493"/>
        <end position="513"/>
    </location>
</feature>
<sequence length="706" mass="77523">MCSVDAKPAAALRASPEFFIDHGGEAEVMYDGFQVMDTSSTENKEDSDRERRAGQLGLTAGKKRVTQPTRENGHVSDGDASASDGSGPATANEAGRDIFGADNDCDPVNSCAGWTVVGPRRRGKKLLETDTSSQRGTPVAGKPGKTASATIAKSIEERRRELKAQYVARVNANMARAARMPTFARNNEHRVVIRPRGGLAVNNVRVSVLRDAITAAAKITREEALDDSFAPNAAQNIVVLSTPSEERSFRYGSIKNITIREQTFEAFAYKSTPENTSRGVISGVGPEETEEDITRCLVNRQNPTIMAAHRLGRTESVVILFDGEKVPYYVKYGGVVTKCTLYRQHREVCSTCGQIGHRRDVCPTPNVKVGFACGRKNPDEEHVNHCKPRCKLCGSSHVTGARSCKNKFKMPPQIKKRMAAKLKNGTIEGKMAPGKMAPSKMAPASRPAARPSRKDDFLAQKVREAHTSQAKSRSKSKSRPDGLTWADVTSGKEHRKRSKSSRRSASGRRSVSKNRREPVSKSDVTARPAPAKPEPQSAAKATGRAPGRNEERGGGESNRTEPCKAETREMKAMIKSAQKEIRNLQTVVTALQLTISNNASTSPNRTPSSETSKMAACERIGGYKKPKRRWRRKAQSRKRERSRKQRAAPAKEQRKQLETDLNPERQPLWQPEGSNCNPKTKTAARAKSRRGSTMTTRCQRQPGPRG</sequence>